<gene>
    <name evidence="1" type="ORF">PACLA_8A042492</name>
</gene>
<protein>
    <submittedName>
        <fullName evidence="1">Uncharacterized protein</fullName>
    </submittedName>
</protein>
<dbReference type="EMBL" id="CACRXK020033430">
    <property type="protein sequence ID" value="CAB4043871.1"/>
    <property type="molecule type" value="Genomic_DNA"/>
</dbReference>
<feature type="non-terminal residue" evidence="1">
    <location>
        <position position="1"/>
    </location>
</feature>
<dbReference type="AlphaFoldDB" id="A0A7D9KCK1"/>
<sequence>KAVLLTNKPAETYQLTKDLFAPHLLKEDTITYEAIVERLQKQLKPQKSAFVASYEFDNRARNAGETVNEYVAVLIHLATECKFNETMR</sequence>
<organism evidence="1 2">
    <name type="scientific">Paramuricea clavata</name>
    <name type="common">Red gorgonian</name>
    <name type="synonym">Violescent sea-whip</name>
    <dbReference type="NCBI Taxonomy" id="317549"/>
    <lineage>
        <taxon>Eukaryota</taxon>
        <taxon>Metazoa</taxon>
        <taxon>Cnidaria</taxon>
        <taxon>Anthozoa</taxon>
        <taxon>Octocorallia</taxon>
        <taxon>Malacalcyonacea</taxon>
        <taxon>Plexauridae</taxon>
        <taxon>Paramuricea</taxon>
    </lineage>
</organism>
<reference evidence="1" key="1">
    <citation type="submission" date="2020-04" db="EMBL/GenBank/DDBJ databases">
        <authorList>
            <person name="Alioto T."/>
            <person name="Alioto T."/>
            <person name="Gomez Garrido J."/>
        </authorList>
    </citation>
    <scope>NUCLEOTIDE SEQUENCE</scope>
    <source>
        <strain evidence="1">A484AB</strain>
    </source>
</reference>
<comment type="caution">
    <text evidence="1">The sequence shown here is derived from an EMBL/GenBank/DDBJ whole genome shotgun (WGS) entry which is preliminary data.</text>
</comment>
<accession>A0A7D9KCK1</accession>
<proteinExistence type="predicted"/>
<dbReference type="OrthoDB" id="5957306at2759"/>
<evidence type="ECO:0000313" key="2">
    <source>
        <dbReference type="Proteomes" id="UP001152795"/>
    </source>
</evidence>
<name>A0A7D9KCK1_PARCT</name>
<dbReference type="Proteomes" id="UP001152795">
    <property type="component" value="Unassembled WGS sequence"/>
</dbReference>
<keyword evidence="2" id="KW-1185">Reference proteome</keyword>
<evidence type="ECO:0000313" key="1">
    <source>
        <dbReference type="EMBL" id="CAB4043871.1"/>
    </source>
</evidence>